<dbReference type="Proteomes" id="UP000231843">
    <property type="component" value="Unassembled WGS sequence"/>
</dbReference>
<organism evidence="1 2">
    <name type="scientific">Leptospira neocaledonica</name>
    <dbReference type="NCBI Taxonomy" id="2023192"/>
    <lineage>
        <taxon>Bacteria</taxon>
        <taxon>Pseudomonadati</taxon>
        <taxon>Spirochaetota</taxon>
        <taxon>Spirochaetia</taxon>
        <taxon>Leptospirales</taxon>
        <taxon>Leptospiraceae</taxon>
        <taxon>Leptospira</taxon>
    </lineage>
</organism>
<reference evidence="1 2" key="1">
    <citation type="submission" date="2017-07" db="EMBL/GenBank/DDBJ databases">
        <title>Leptospira spp. isolated from tropical soils.</title>
        <authorList>
            <person name="Thibeaux R."/>
            <person name="Iraola G."/>
            <person name="Ferres I."/>
            <person name="Bierque E."/>
            <person name="Girault D."/>
            <person name="Soupe-Gilbert M.-E."/>
            <person name="Picardeau M."/>
            <person name="Goarant C."/>
        </authorList>
    </citation>
    <scope>NUCLEOTIDE SEQUENCE [LARGE SCALE GENOMIC DNA]</scope>
    <source>
        <strain evidence="1 2">ES4-C-A1</strain>
    </source>
</reference>
<name>A0A2N0A3T4_9LEPT</name>
<evidence type="ECO:0000313" key="1">
    <source>
        <dbReference type="EMBL" id="PJZ78994.1"/>
    </source>
</evidence>
<gene>
    <name evidence="1" type="ORF">CH365_01870</name>
</gene>
<sequence length="127" mass="14549">MEIEMAILDKIVQEFKNRFFETVKVPVQVHSSSGDFQATWEGIEGTALSFTLDRFHPDPEGSNAVIEIRVPFWKEPLLFSGKLLDKKVVKSKSPERITDTVLVFESELSEFLKKNLPKIDLTLPKKK</sequence>
<evidence type="ECO:0000313" key="2">
    <source>
        <dbReference type="Proteomes" id="UP000231843"/>
    </source>
</evidence>
<keyword evidence="2" id="KW-1185">Reference proteome</keyword>
<protein>
    <submittedName>
        <fullName evidence="1">Uncharacterized protein</fullName>
    </submittedName>
</protein>
<dbReference type="AlphaFoldDB" id="A0A2N0A3T4"/>
<dbReference type="EMBL" id="NPEA01000001">
    <property type="protein sequence ID" value="PJZ78994.1"/>
    <property type="molecule type" value="Genomic_DNA"/>
</dbReference>
<dbReference type="OrthoDB" id="329068at2"/>
<proteinExistence type="predicted"/>
<accession>A0A2N0A3T4</accession>
<comment type="caution">
    <text evidence="1">The sequence shown here is derived from an EMBL/GenBank/DDBJ whole genome shotgun (WGS) entry which is preliminary data.</text>
</comment>